<feature type="domain" description="NusG-like N-terminal" evidence="2">
    <location>
        <begin position="7"/>
        <end position="89"/>
    </location>
</feature>
<dbReference type="InterPro" id="IPR008991">
    <property type="entry name" value="Translation_prot_SH3-like_sf"/>
</dbReference>
<protein>
    <submittedName>
        <fullName evidence="3">Transcription antitermination protein RfaH</fullName>
    </submittedName>
</protein>
<sequence length="160" mass="18506">MKQSIVHWFVAKVKPRTEKKIKAYLEAKGIEHCILFREEEPVLPGFVFIRANRDQALSLPAESGLKISYLYDTMSKRFQIIPDKQITDFKFLHHFADRTLVLPNLKNLRGGEKVRVIKGEFAGIEGELYRIKGHKRVVVRLGGWVSLATAYIPRECLERI</sequence>
<evidence type="ECO:0000313" key="3">
    <source>
        <dbReference type="EMBL" id="KAA6347100.1"/>
    </source>
</evidence>
<keyword evidence="1" id="KW-0804">Transcription</keyword>
<evidence type="ECO:0000256" key="1">
    <source>
        <dbReference type="ARBA" id="ARBA00023163"/>
    </source>
</evidence>
<dbReference type="Pfam" id="PF02357">
    <property type="entry name" value="NusG"/>
    <property type="match status" value="1"/>
</dbReference>
<dbReference type="AlphaFoldDB" id="A0A5J4SPC3"/>
<organism evidence="3">
    <name type="scientific">termite gut metagenome</name>
    <dbReference type="NCBI Taxonomy" id="433724"/>
    <lineage>
        <taxon>unclassified sequences</taxon>
        <taxon>metagenomes</taxon>
        <taxon>organismal metagenomes</taxon>
    </lineage>
</organism>
<proteinExistence type="predicted"/>
<dbReference type="InterPro" id="IPR036735">
    <property type="entry name" value="NGN_dom_sf"/>
</dbReference>
<dbReference type="Gene3D" id="3.30.70.940">
    <property type="entry name" value="NusG, N-terminal domain"/>
    <property type="match status" value="1"/>
</dbReference>
<gene>
    <name evidence="3" type="ORF">EZS27_005393</name>
</gene>
<dbReference type="InterPro" id="IPR006645">
    <property type="entry name" value="NGN-like_dom"/>
</dbReference>
<name>A0A5J4SPC3_9ZZZZ</name>
<reference evidence="3" key="1">
    <citation type="submission" date="2019-03" db="EMBL/GenBank/DDBJ databases">
        <title>Single cell metagenomics reveals metabolic interactions within the superorganism composed of flagellate Streblomastix strix and complex community of Bacteroidetes bacteria on its surface.</title>
        <authorList>
            <person name="Treitli S.C."/>
            <person name="Kolisko M."/>
            <person name="Husnik F."/>
            <person name="Keeling P."/>
            <person name="Hampl V."/>
        </authorList>
    </citation>
    <scope>NUCLEOTIDE SEQUENCE</scope>
    <source>
        <strain evidence="3">STM</strain>
    </source>
</reference>
<evidence type="ECO:0000259" key="2">
    <source>
        <dbReference type="Pfam" id="PF02357"/>
    </source>
</evidence>
<dbReference type="CDD" id="cd09895">
    <property type="entry name" value="NGN_SP_UpxY"/>
    <property type="match status" value="1"/>
</dbReference>
<dbReference type="SUPFAM" id="SSF50104">
    <property type="entry name" value="Translation proteins SH3-like domain"/>
    <property type="match status" value="1"/>
</dbReference>
<dbReference type="GO" id="GO:0006354">
    <property type="term" value="P:DNA-templated transcription elongation"/>
    <property type="evidence" value="ECO:0007669"/>
    <property type="project" value="InterPro"/>
</dbReference>
<accession>A0A5J4SPC3</accession>
<dbReference type="SUPFAM" id="SSF82679">
    <property type="entry name" value="N-utilization substance G protein NusG, N-terminal domain"/>
    <property type="match status" value="1"/>
</dbReference>
<comment type="caution">
    <text evidence="3">The sequence shown here is derived from an EMBL/GenBank/DDBJ whole genome shotgun (WGS) entry which is preliminary data.</text>
</comment>
<dbReference type="EMBL" id="SNRY01000106">
    <property type="protein sequence ID" value="KAA6347100.1"/>
    <property type="molecule type" value="Genomic_DNA"/>
</dbReference>